<evidence type="ECO:0000256" key="3">
    <source>
        <dbReference type="ARBA" id="ARBA00023163"/>
    </source>
</evidence>
<dbReference type="InterPro" id="IPR050679">
    <property type="entry name" value="Bact_HTH_transcr_reg"/>
</dbReference>
<dbReference type="GO" id="GO:0045892">
    <property type="term" value="P:negative regulation of DNA-templated transcription"/>
    <property type="evidence" value="ECO:0007669"/>
    <property type="project" value="TreeGrafter"/>
</dbReference>
<dbReference type="SUPFAM" id="SSF46785">
    <property type="entry name" value="Winged helix' DNA-binding domain"/>
    <property type="match status" value="1"/>
</dbReference>
<dbReference type="Proteomes" id="UP000629619">
    <property type="component" value="Unassembled WGS sequence"/>
</dbReference>
<dbReference type="Gene3D" id="3.40.1410.10">
    <property type="entry name" value="Chorismate lyase-like"/>
    <property type="match status" value="1"/>
</dbReference>
<evidence type="ECO:0000259" key="4">
    <source>
        <dbReference type="PROSITE" id="PS50949"/>
    </source>
</evidence>
<reference evidence="5" key="1">
    <citation type="submission" date="2021-01" db="EMBL/GenBank/DDBJ databases">
        <title>Whole genome shotgun sequence of Actinoplanes siamensis NBRC 109076.</title>
        <authorList>
            <person name="Komaki H."/>
            <person name="Tamura T."/>
        </authorList>
    </citation>
    <scope>NUCLEOTIDE SEQUENCE</scope>
    <source>
        <strain evidence="5">NBRC 109076</strain>
    </source>
</reference>
<keyword evidence="1" id="KW-0805">Transcription regulation</keyword>
<evidence type="ECO:0000313" key="5">
    <source>
        <dbReference type="EMBL" id="GIF08919.1"/>
    </source>
</evidence>
<proteinExistence type="predicted"/>
<dbReference type="Pfam" id="PF07702">
    <property type="entry name" value="UTRA"/>
    <property type="match status" value="1"/>
</dbReference>
<dbReference type="InterPro" id="IPR036390">
    <property type="entry name" value="WH_DNA-bd_sf"/>
</dbReference>
<dbReference type="GO" id="GO:0003700">
    <property type="term" value="F:DNA-binding transcription factor activity"/>
    <property type="evidence" value="ECO:0007669"/>
    <property type="project" value="InterPro"/>
</dbReference>
<dbReference type="GO" id="GO:0003677">
    <property type="term" value="F:DNA binding"/>
    <property type="evidence" value="ECO:0007669"/>
    <property type="project" value="UniProtKB-KW"/>
</dbReference>
<dbReference type="SMART" id="SM00866">
    <property type="entry name" value="UTRA"/>
    <property type="match status" value="1"/>
</dbReference>
<gene>
    <name evidence="5" type="ORF">Asi03nite_64570</name>
</gene>
<dbReference type="RefSeq" id="WP_203684261.1">
    <property type="nucleotide sequence ID" value="NZ_BOMW01000070.1"/>
</dbReference>
<evidence type="ECO:0000256" key="1">
    <source>
        <dbReference type="ARBA" id="ARBA00023015"/>
    </source>
</evidence>
<protein>
    <submittedName>
        <fullName evidence="5">Transcriptional regulator</fullName>
    </submittedName>
</protein>
<accession>A0A919TNM4</accession>
<dbReference type="PROSITE" id="PS50949">
    <property type="entry name" value="HTH_GNTR"/>
    <property type="match status" value="1"/>
</dbReference>
<dbReference type="InterPro" id="IPR011663">
    <property type="entry name" value="UTRA"/>
</dbReference>
<name>A0A919TNM4_9ACTN</name>
<dbReference type="Pfam" id="PF00392">
    <property type="entry name" value="GntR"/>
    <property type="match status" value="1"/>
</dbReference>
<dbReference type="AlphaFoldDB" id="A0A919TNM4"/>
<feature type="domain" description="HTH gntR-type" evidence="4">
    <location>
        <begin position="3"/>
        <end position="71"/>
    </location>
</feature>
<dbReference type="InterPro" id="IPR028978">
    <property type="entry name" value="Chorismate_lyase_/UTRA_dom_sf"/>
</dbReference>
<keyword evidence="6" id="KW-1185">Reference proteome</keyword>
<dbReference type="SMART" id="SM00345">
    <property type="entry name" value="HTH_GNTR"/>
    <property type="match status" value="1"/>
</dbReference>
<dbReference type="SUPFAM" id="SSF64288">
    <property type="entry name" value="Chorismate lyase-like"/>
    <property type="match status" value="1"/>
</dbReference>
<dbReference type="PANTHER" id="PTHR44846:SF17">
    <property type="entry name" value="GNTR-FAMILY TRANSCRIPTIONAL REGULATOR"/>
    <property type="match status" value="1"/>
</dbReference>
<comment type="caution">
    <text evidence="5">The sequence shown here is derived from an EMBL/GenBank/DDBJ whole genome shotgun (WGS) entry which is preliminary data.</text>
</comment>
<keyword evidence="3" id="KW-0804">Transcription</keyword>
<evidence type="ECO:0000256" key="2">
    <source>
        <dbReference type="ARBA" id="ARBA00023125"/>
    </source>
</evidence>
<dbReference type="Gene3D" id="1.10.10.10">
    <property type="entry name" value="Winged helix-like DNA-binding domain superfamily/Winged helix DNA-binding domain"/>
    <property type="match status" value="1"/>
</dbReference>
<dbReference type="InterPro" id="IPR036388">
    <property type="entry name" value="WH-like_DNA-bd_sf"/>
</dbReference>
<sequence length="246" mass="26601">MGEPAYRDVANAIRADIEERRLVEGDRLPTVRDLAQRFGVPTGTVAKAVDLLRADGVIVSRHGKGLYVRTFGRVLRSSPKRLAKSWWAEGKSIQDHDTNGRLRVVNVIVEEAPASEGIAEALGVPPGAAVLTRARRFAIEDRIVQTATSYIPLDVVAVAPAVGYTGPGPGGMYARMAEAGLGPETFRETLLCRMPTDGEAEALSLPRGTPVIAVTRHAYTSTRRCVEVNEMVLDASAYTLEYVFNA</sequence>
<organism evidence="5 6">
    <name type="scientific">Actinoplanes siamensis</name>
    <dbReference type="NCBI Taxonomy" id="1223317"/>
    <lineage>
        <taxon>Bacteria</taxon>
        <taxon>Bacillati</taxon>
        <taxon>Actinomycetota</taxon>
        <taxon>Actinomycetes</taxon>
        <taxon>Micromonosporales</taxon>
        <taxon>Micromonosporaceae</taxon>
        <taxon>Actinoplanes</taxon>
    </lineage>
</organism>
<dbReference type="InterPro" id="IPR000524">
    <property type="entry name" value="Tscrpt_reg_HTH_GntR"/>
</dbReference>
<dbReference type="PANTHER" id="PTHR44846">
    <property type="entry name" value="MANNOSYL-D-GLYCERATE TRANSPORT/METABOLISM SYSTEM REPRESSOR MNGR-RELATED"/>
    <property type="match status" value="1"/>
</dbReference>
<dbReference type="CDD" id="cd07377">
    <property type="entry name" value="WHTH_GntR"/>
    <property type="match status" value="1"/>
</dbReference>
<keyword evidence="2" id="KW-0238">DNA-binding</keyword>
<evidence type="ECO:0000313" key="6">
    <source>
        <dbReference type="Proteomes" id="UP000629619"/>
    </source>
</evidence>
<dbReference type="EMBL" id="BOMW01000070">
    <property type="protein sequence ID" value="GIF08919.1"/>
    <property type="molecule type" value="Genomic_DNA"/>
</dbReference>